<comment type="caution">
    <text evidence="3">The sequence shown here is derived from an EMBL/GenBank/DDBJ whole genome shotgun (WGS) entry which is preliminary data.</text>
</comment>
<dbReference type="EMBL" id="BAAATR010000028">
    <property type="protein sequence ID" value="GAA2262418.1"/>
    <property type="molecule type" value="Genomic_DNA"/>
</dbReference>
<keyword evidence="2" id="KW-0472">Membrane</keyword>
<evidence type="ECO:0000256" key="1">
    <source>
        <dbReference type="SAM" id="MobiDB-lite"/>
    </source>
</evidence>
<dbReference type="Proteomes" id="UP001500305">
    <property type="component" value="Unassembled WGS sequence"/>
</dbReference>
<keyword evidence="4" id="KW-1185">Reference proteome</keyword>
<sequence>MARSPGPETGGAGSPALKNRTGRTSRPVPDRRTAAATGVGGTSGRGDQDVRAGARHVETVAAVGPGDRAVQTAFHISAAFLVVAALVAAFVLKQKGWESVAEADAAVGMAEG</sequence>
<name>A0ABP5RLY0_9ACTN</name>
<feature type="transmembrane region" description="Helical" evidence="2">
    <location>
        <begin position="73"/>
        <end position="92"/>
    </location>
</feature>
<evidence type="ECO:0000313" key="3">
    <source>
        <dbReference type="EMBL" id="GAA2262418.1"/>
    </source>
</evidence>
<accession>A0ABP5RLY0</accession>
<evidence type="ECO:0000313" key="4">
    <source>
        <dbReference type="Proteomes" id="UP001500305"/>
    </source>
</evidence>
<feature type="region of interest" description="Disordered" evidence="1">
    <location>
        <begin position="1"/>
        <end position="50"/>
    </location>
</feature>
<evidence type="ECO:0000256" key="2">
    <source>
        <dbReference type="SAM" id="Phobius"/>
    </source>
</evidence>
<keyword evidence="2" id="KW-1133">Transmembrane helix</keyword>
<organism evidence="3 4">
    <name type="scientific">Kitasatospora cystarginea</name>
    <dbReference type="NCBI Taxonomy" id="58350"/>
    <lineage>
        <taxon>Bacteria</taxon>
        <taxon>Bacillati</taxon>
        <taxon>Actinomycetota</taxon>
        <taxon>Actinomycetes</taxon>
        <taxon>Kitasatosporales</taxon>
        <taxon>Streptomycetaceae</taxon>
        <taxon>Kitasatospora</taxon>
    </lineage>
</organism>
<reference evidence="4" key="1">
    <citation type="journal article" date="2019" name="Int. J. Syst. Evol. Microbiol.">
        <title>The Global Catalogue of Microorganisms (GCM) 10K type strain sequencing project: providing services to taxonomists for standard genome sequencing and annotation.</title>
        <authorList>
            <consortium name="The Broad Institute Genomics Platform"/>
            <consortium name="The Broad Institute Genome Sequencing Center for Infectious Disease"/>
            <person name="Wu L."/>
            <person name="Ma J."/>
        </authorList>
    </citation>
    <scope>NUCLEOTIDE SEQUENCE [LARGE SCALE GENOMIC DNA]</scope>
    <source>
        <strain evidence="4">JCM 7356</strain>
    </source>
</reference>
<protein>
    <submittedName>
        <fullName evidence="3">Uncharacterized protein</fullName>
    </submittedName>
</protein>
<keyword evidence="2" id="KW-0812">Transmembrane</keyword>
<gene>
    <name evidence="3" type="ORF">GCM10010430_53500</name>
</gene>
<proteinExistence type="predicted"/>